<accession>A0AAN8R0E5</accession>
<evidence type="ECO:0000313" key="2">
    <source>
        <dbReference type="EMBL" id="KAK6319371.1"/>
    </source>
</evidence>
<proteinExistence type="predicted"/>
<keyword evidence="3" id="KW-1185">Reference proteome</keyword>
<comment type="caution">
    <text evidence="2">The sequence shown here is derived from an EMBL/GenBank/DDBJ whole genome shotgun (WGS) entry which is preliminary data.</text>
</comment>
<reference evidence="2 3" key="1">
    <citation type="submission" date="2021-04" db="EMBL/GenBank/DDBJ databases">
        <authorList>
            <person name="De Guttry C."/>
            <person name="Zahm M."/>
            <person name="Klopp C."/>
            <person name="Cabau C."/>
            <person name="Louis A."/>
            <person name="Berthelot C."/>
            <person name="Parey E."/>
            <person name="Roest Crollius H."/>
            <person name="Montfort J."/>
            <person name="Robinson-Rechavi M."/>
            <person name="Bucao C."/>
            <person name="Bouchez O."/>
            <person name="Gislard M."/>
            <person name="Lluch J."/>
            <person name="Milhes M."/>
            <person name="Lampietro C."/>
            <person name="Lopez Roques C."/>
            <person name="Donnadieu C."/>
            <person name="Braasch I."/>
            <person name="Desvignes T."/>
            <person name="Postlethwait J."/>
            <person name="Bobe J."/>
            <person name="Wedekind C."/>
            <person name="Guiguen Y."/>
        </authorList>
    </citation>
    <scope>NUCLEOTIDE SEQUENCE [LARGE SCALE GENOMIC DNA]</scope>
    <source>
        <strain evidence="2">Cs_M1</strain>
        <tissue evidence="2">Blood</tissue>
    </source>
</reference>
<protein>
    <submittedName>
        <fullName evidence="2">Uncharacterized protein</fullName>
    </submittedName>
</protein>
<dbReference type="AlphaFoldDB" id="A0AAN8R0E5"/>
<name>A0AAN8R0E5_9TELE</name>
<feature type="transmembrane region" description="Helical" evidence="1">
    <location>
        <begin position="181"/>
        <end position="202"/>
    </location>
</feature>
<dbReference type="Proteomes" id="UP001356427">
    <property type="component" value="Unassembled WGS sequence"/>
</dbReference>
<keyword evidence="1" id="KW-1133">Transmembrane helix</keyword>
<keyword evidence="1" id="KW-0472">Membrane</keyword>
<organism evidence="2 3">
    <name type="scientific">Coregonus suidteri</name>
    <dbReference type="NCBI Taxonomy" id="861788"/>
    <lineage>
        <taxon>Eukaryota</taxon>
        <taxon>Metazoa</taxon>
        <taxon>Chordata</taxon>
        <taxon>Craniata</taxon>
        <taxon>Vertebrata</taxon>
        <taxon>Euteleostomi</taxon>
        <taxon>Actinopterygii</taxon>
        <taxon>Neopterygii</taxon>
        <taxon>Teleostei</taxon>
        <taxon>Protacanthopterygii</taxon>
        <taxon>Salmoniformes</taxon>
        <taxon>Salmonidae</taxon>
        <taxon>Coregoninae</taxon>
        <taxon>Coregonus</taxon>
    </lineage>
</organism>
<dbReference type="EMBL" id="JAGTTL010000008">
    <property type="protein sequence ID" value="KAK6319371.1"/>
    <property type="molecule type" value="Genomic_DNA"/>
</dbReference>
<sequence length="230" mass="24957">MSSAEEREDHDMYCEKAVALIIDLCLDDSPLLQPNTCQDFITLLATNQSPNSAGSAVGSTALLCLNHGVYGQVTEVALAHADSSPIKELCCVCESERPQLGQEETRVHQSTVSPKMTLNDVCILIPKGGMCGCGYITGEETEGDGVPRDTEVPEKAICSYSERQGTYLWWARTTQDLSFSLLLLVFVACGLGLLGVIVFASWKLCWVHWRTKDLSSSATVLASAPPLLRL</sequence>
<keyword evidence="1" id="KW-0812">Transmembrane</keyword>
<evidence type="ECO:0000256" key="1">
    <source>
        <dbReference type="SAM" id="Phobius"/>
    </source>
</evidence>
<gene>
    <name evidence="2" type="ORF">J4Q44_G00105820</name>
</gene>
<evidence type="ECO:0000313" key="3">
    <source>
        <dbReference type="Proteomes" id="UP001356427"/>
    </source>
</evidence>